<reference evidence="2" key="1">
    <citation type="journal article" date="2014" name="Int. J. Syst. Evol. Microbiol.">
        <title>Complete genome sequence of Corynebacterium casei LMG S-19264T (=DSM 44701T), isolated from a smear-ripened cheese.</title>
        <authorList>
            <consortium name="US DOE Joint Genome Institute (JGI-PGF)"/>
            <person name="Walter F."/>
            <person name="Albersmeier A."/>
            <person name="Kalinowski J."/>
            <person name="Ruckert C."/>
        </authorList>
    </citation>
    <scope>NUCLEOTIDE SEQUENCE</scope>
    <source>
        <strain evidence="2">JCM 19831</strain>
    </source>
</reference>
<comment type="caution">
    <text evidence="2">The sequence shown here is derived from an EMBL/GenBank/DDBJ whole genome shotgun (WGS) entry which is preliminary data.</text>
</comment>
<protein>
    <submittedName>
        <fullName evidence="2">Uncharacterized protein</fullName>
    </submittedName>
</protein>
<evidence type="ECO:0000313" key="2">
    <source>
        <dbReference type="EMBL" id="GGM69973.1"/>
    </source>
</evidence>
<keyword evidence="3" id="KW-1185">Reference proteome</keyword>
<accession>A0A917X5Y5</accession>
<evidence type="ECO:0000313" key="3">
    <source>
        <dbReference type="Proteomes" id="UP000642070"/>
    </source>
</evidence>
<dbReference type="Proteomes" id="UP000642070">
    <property type="component" value="Unassembled WGS sequence"/>
</dbReference>
<dbReference type="RefSeq" id="WP_190255714.1">
    <property type="nucleotide sequence ID" value="NZ_BMPI01000060.1"/>
</dbReference>
<organism evidence="2 3">
    <name type="scientific">Dactylosporangium sucinum</name>
    <dbReference type="NCBI Taxonomy" id="1424081"/>
    <lineage>
        <taxon>Bacteria</taxon>
        <taxon>Bacillati</taxon>
        <taxon>Actinomycetota</taxon>
        <taxon>Actinomycetes</taxon>
        <taxon>Micromonosporales</taxon>
        <taxon>Micromonosporaceae</taxon>
        <taxon>Dactylosporangium</taxon>
    </lineage>
</organism>
<feature type="region of interest" description="Disordered" evidence="1">
    <location>
        <begin position="1"/>
        <end position="22"/>
    </location>
</feature>
<proteinExistence type="predicted"/>
<evidence type="ECO:0000256" key="1">
    <source>
        <dbReference type="SAM" id="MobiDB-lite"/>
    </source>
</evidence>
<name>A0A917X5Y5_9ACTN</name>
<sequence length="149" mass="15219">MIGRFRRQPGDPGGPPDLSALPPVPVGHPLGLAAVPPDLLSAYLRHPVAGIGWTVRFADGTTAAVDVQPRGGPSVFEHLRAGFQRQPAGADFGVAPVAGSPYETYREGDVVAARGRTFDVAVRGAGLRSGHAGAVLAGLAALTLRVLGS</sequence>
<reference evidence="2" key="2">
    <citation type="submission" date="2020-09" db="EMBL/GenBank/DDBJ databases">
        <authorList>
            <person name="Sun Q."/>
            <person name="Ohkuma M."/>
        </authorList>
    </citation>
    <scope>NUCLEOTIDE SEQUENCE</scope>
    <source>
        <strain evidence="2">JCM 19831</strain>
    </source>
</reference>
<gene>
    <name evidence="2" type="ORF">GCM10007977_084670</name>
</gene>
<dbReference type="AlphaFoldDB" id="A0A917X5Y5"/>
<dbReference type="EMBL" id="BMPI01000060">
    <property type="protein sequence ID" value="GGM69973.1"/>
    <property type="molecule type" value="Genomic_DNA"/>
</dbReference>